<dbReference type="OrthoDB" id="7847670at2"/>
<proteinExistence type="predicted"/>
<evidence type="ECO:0008006" key="3">
    <source>
        <dbReference type="Google" id="ProtNLM"/>
    </source>
</evidence>
<dbReference type="Pfam" id="PF14350">
    <property type="entry name" value="Beta_protein"/>
    <property type="match status" value="1"/>
</dbReference>
<reference evidence="1 2" key="1">
    <citation type="submission" date="2017-05" db="EMBL/GenBank/DDBJ databases">
        <authorList>
            <person name="Song R."/>
            <person name="Chenine A.L."/>
            <person name="Ruprecht R.M."/>
        </authorList>
    </citation>
    <scope>NUCLEOTIDE SEQUENCE [LARGE SCALE GENOMIC DNA]</scope>
    <source>
        <strain evidence="1">PD5205</strain>
    </source>
</reference>
<evidence type="ECO:0000313" key="2">
    <source>
        <dbReference type="Proteomes" id="UP000195953"/>
    </source>
</evidence>
<accession>A0A1Y6HK69</accession>
<gene>
    <name evidence="1" type="ORF">PD5205_01637</name>
</gene>
<dbReference type="InterPro" id="IPR025683">
    <property type="entry name" value="Protein_beta"/>
</dbReference>
<sequence length="341" mass="38514">MMNYSPVIRTRAAELRGLKELTDAARRKLFPIVELTRSRRTSKNPAGSISKSVEAICEILGEQPFVADLTSLESLQNSEFERLLDDDGGFQAWTRLATNSLPEQCIPVAHLLEPFDLSEFQKQISQLRSRFTRIAIRVPTNYGDFAGLILGLQKVFSNPNEIFLILDAGYVNEKSRFGAAARLNEMLSAVSGWTFFKKSIASSSFPNSVVSAGGEDDQGAFNLSEVYLWKELVLKFPDLTYGDYAGIHPIDFTGTVTNWVPRVDVMLDESFYYHRYRRSEGGYEKAAYEALNDHRYVPLDCWAQENIRLAAGGSPNGRSPSFWIANRVNFHLSRQLFKIVR</sequence>
<name>A0A1Y6HK69_9XANT</name>
<dbReference type="EMBL" id="LT853885">
    <property type="protein sequence ID" value="SMR02941.1"/>
    <property type="molecule type" value="Genomic_DNA"/>
</dbReference>
<dbReference type="AlphaFoldDB" id="A0A1Y6HK69"/>
<dbReference type="Proteomes" id="UP000195953">
    <property type="component" value="Chromosome 1"/>
</dbReference>
<organism evidence="1 2">
    <name type="scientific">Xanthomonas fragariae</name>
    <dbReference type="NCBI Taxonomy" id="48664"/>
    <lineage>
        <taxon>Bacteria</taxon>
        <taxon>Pseudomonadati</taxon>
        <taxon>Pseudomonadota</taxon>
        <taxon>Gammaproteobacteria</taxon>
        <taxon>Lysobacterales</taxon>
        <taxon>Lysobacteraceae</taxon>
        <taxon>Xanthomonas</taxon>
    </lineage>
</organism>
<dbReference type="RefSeq" id="WP_083215069.1">
    <property type="nucleotide sequence ID" value="NZ_CP016830.1"/>
</dbReference>
<protein>
    <recommendedName>
        <fullName evidence="3">Beta protein</fullName>
    </recommendedName>
</protein>
<dbReference type="eggNOG" id="ENOG502Z8BM">
    <property type="taxonomic scope" value="Bacteria"/>
</dbReference>
<evidence type="ECO:0000313" key="1">
    <source>
        <dbReference type="EMBL" id="SMR02941.1"/>
    </source>
</evidence>